<evidence type="ECO:0000313" key="1">
    <source>
        <dbReference type="EMBL" id="KAJ1899623.1"/>
    </source>
</evidence>
<reference evidence="1" key="1">
    <citation type="submission" date="2022-07" db="EMBL/GenBank/DDBJ databases">
        <title>Phylogenomic reconstructions and comparative analyses of Kickxellomycotina fungi.</title>
        <authorList>
            <person name="Reynolds N.K."/>
            <person name="Stajich J.E."/>
            <person name="Barry K."/>
            <person name="Grigoriev I.V."/>
            <person name="Crous P."/>
            <person name="Smith M.E."/>
        </authorList>
    </citation>
    <scope>NUCLEOTIDE SEQUENCE</scope>
    <source>
        <strain evidence="1">Benny 63K</strain>
    </source>
</reference>
<name>A0ACC1IRQ4_9FUNG</name>
<evidence type="ECO:0000313" key="2">
    <source>
        <dbReference type="Proteomes" id="UP001150581"/>
    </source>
</evidence>
<dbReference type="Proteomes" id="UP001150581">
    <property type="component" value="Unassembled WGS sequence"/>
</dbReference>
<proteinExistence type="predicted"/>
<accession>A0ACC1IRQ4</accession>
<comment type="caution">
    <text evidence="1">The sequence shown here is derived from an EMBL/GenBank/DDBJ whole genome shotgun (WGS) entry which is preliminary data.</text>
</comment>
<keyword evidence="2" id="KW-1185">Reference proteome</keyword>
<organism evidence="1 2">
    <name type="scientific">Kickxella alabastrina</name>
    <dbReference type="NCBI Taxonomy" id="61397"/>
    <lineage>
        <taxon>Eukaryota</taxon>
        <taxon>Fungi</taxon>
        <taxon>Fungi incertae sedis</taxon>
        <taxon>Zoopagomycota</taxon>
        <taxon>Kickxellomycotina</taxon>
        <taxon>Kickxellomycetes</taxon>
        <taxon>Kickxellales</taxon>
        <taxon>Kickxellaceae</taxon>
        <taxon>Kickxella</taxon>
    </lineage>
</organism>
<gene>
    <name evidence="1" type="ORF">LPJ66_001996</name>
</gene>
<dbReference type="EMBL" id="JANBPG010000139">
    <property type="protein sequence ID" value="KAJ1899623.1"/>
    <property type="molecule type" value="Genomic_DNA"/>
</dbReference>
<sequence>MKFEQQISLQSVPSWAAYYLDYMTLKRVLYAAKQDNSESFDEFRSLFVTESSKVNARYEDQQADAYQKLATLEAQWVPSTPEADVATWKSEFGLLLSQLEILNDFAQTNVMACRRILEKADLISGQSLAQAMWPALATMSFASLTSDQVPLHKARAVWRRCTAIPVAQKSLVDDPSKTSVREITSPTATVSELDLSTFPVGKISRVWVALAEDGMGLPIRVPVMIAKGTMEGPIVGITAALHGNELNGIPLIHRLFKELDPQTLHGTLVAVPVSNSPGYLLSQRGYSDGTDLNRVMPGKPDGSGPQVYAHNLIQRIVRHFEYLIDLHTASRGRINSLYVRANLRDPRTARMARLQNPQIIVHNTSPKGSMRGAAVDLGIPAITVEIGDPSTFNEAYGRNALIGVTNILAQMNMLPDEERLTEYEPVVCSRSYWIFAKSGGILTVHPELATWVRAGDLIATVHNVFGDVEEEYYAPQDGVIVGKHVDPVCQSGNRILHLGVVDGELQAVVDDGHM</sequence>
<protein>
    <submittedName>
        <fullName evidence="1">Uncharacterized protein</fullName>
    </submittedName>
</protein>